<keyword evidence="8" id="KW-1133">Transmembrane helix</keyword>
<reference evidence="9 10" key="1">
    <citation type="submission" date="2019-08" db="EMBL/GenBank/DDBJ databases">
        <title>Deep-cultivation of Planctomycetes and their phenomic and genomic characterization uncovers novel biology.</title>
        <authorList>
            <person name="Wiegand S."/>
            <person name="Jogler M."/>
            <person name="Boedeker C."/>
            <person name="Pinto D."/>
            <person name="Vollmers J."/>
            <person name="Rivas-Marin E."/>
            <person name="Kohn T."/>
            <person name="Peeters S.H."/>
            <person name="Heuer A."/>
            <person name="Rast P."/>
            <person name="Oberbeckmann S."/>
            <person name="Bunk B."/>
            <person name="Jeske O."/>
            <person name="Meyerdierks A."/>
            <person name="Storesund J.E."/>
            <person name="Kallscheuer N."/>
            <person name="Luecker S."/>
            <person name="Lage O.M."/>
            <person name="Pohl T."/>
            <person name="Merkel B.J."/>
            <person name="Hornburger P."/>
            <person name="Mueller R.-W."/>
            <person name="Bruemmer F."/>
            <person name="Labrenz M."/>
            <person name="Spormann A.M."/>
            <person name="Op den Camp H."/>
            <person name="Overmann J."/>
            <person name="Amann R."/>
            <person name="Jetten M.S.M."/>
            <person name="Mascher T."/>
            <person name="Medema M.H."/>
            <person name="Devos D.P."/>
            <person name="Kaster A.-K."/>
            <person name="Ovreas L."/>
            <person name="Rohde M."/>
            <person name="Galperin M.Y."/>
            <person name="Jogler C."/>
        </authorList>
    </citation>
    <scope>NUCLEOTIDE SEQUENCE [LARGE SCALE GENOMIC DNA]</scope>
    <source>
        <strain evidence="9 10">FC18</strain>
    </source>
</reference>
<evidence type="ECO:0000256" key="8">
    <source>
        <dbReference type="SAM" id="Phobius"/>
    </source>
</evidence>
<evidence type="ECO:0000313" key="9">
    <source>
        <dbReference type="EMBL" id="QEG22773.1"/>
    </source>
</evidence>
<dbReference type="Proteomes" id="UP000322214">
    <property type="component" value="Chromosome"/>
</dbReference>
<dbReference type="KEGG" id="mff:MFFC18_26560"/>
<dbReference type="Gene3D" id="1.20.1600.10">
    <property type="entry name" value="Outer membrane efflux proteins (OEP)"/>
    <property type="match status" value="1"/>
</dbReference>
<evidence type="ECO:0000256" key="7">
    <source>
        <dbReference type="ARBA" id="ARBA00023237"/>
    </source>
</evidence>
<comment type="similarity">
    <text evidence="2">Belongs to the outer membrane factor (OMF) (TC 1.B.17) family.</text>
</comment>
<keyword evidence="7" id="KW-0998">Cell outer membrane</keyword>
<dbReference type="PANTHER" id="PTHR30026">
    <property type="entry name" value="OUTER MEMBRANE PROTEIN TOLC"/>
    <property type="match status" value="1"/>
</dbReference>
<dbReference type="Pfam" id="PF02321">
    <property type="entry name" value="OEP"/>
    <property type="match status" value="1"/>
</dbReference>
<name>A0A5B9PJU5_9BACT</name>
<dbReference type="RefSeq" id="WP_075084553.1">
    <property type="nucleotide sequence ID" value="NZ_CP042912.1"/>
</dbReference>
<organism evidence="9 10">
    <name type="scientific">Mariniblastus fucicola</name>
    <dbReference type="NCBI Taxonomy" id="980251"/>
    <lineage>
        <taxon>Bacteria</taxon>
        <taxon>Pseudomonadati</taxon>
        <taxon>Planctomycetota</taxon>
        <taxon>Planctomycetia</taxon>
        <taxon>Pirellulales</taxon>
        <taxon>Pirellulaceae</taxon>
        <taxon>Mariniblastus</taxon>
    </lineage>
</organism>
<dbReference type="GO" id="GO:0015562">
    <property type="term" value="F:efflux transmembrane transporter activity"/>
    <property type="evidence" value="ECO:0007669"/>
    <property type="project" value="InterPro"/>
</dbReference>
<dbReference type="PANTHER" id="PTHR30026:SF23">
    <property type="entry name" value="TO APRF-PUTATIVE OUTER MEMBRANE EFFLUX PROTEIN OR SECRETED ALKALINE PHOSPHATASE-RELATED"/>
    <property type="match status" value="1"/>
</dbReference>
<evidence type="ECO:0000256" key="1">
    <source>
        <dbReference type="ARBA" id="ARBA00004442"/>
    </source>
</evidence>
<evidence type="ECO:0000313" key="10">
    <source>
        <dbReference type="Proteomes" id="UP000322214"/>
    </source>
</evidence>
<dbReference type="STRING" id="980251.GCA_001642875_02126"/>
<dbReference type="OrthoDB" id="234964at2"/>
<comment type="subcellular location">
    <subcellularLocation>
        <location evidence="1">Cell outer membrane</location>
    </subcellularLocation>
</comment>
<keyword evidence="6 8" id="KW-0472">Membrane</keyword>
<evidence type="ECO:0000256" key="4">
    <source>
        <dbReference type="ARBA" id="ARBA00022452"/>
    </source>
</evidence>
<keyword evidence="3" id="KW-0813">Transport</keyword>
<accession>A0A5B9PJU5</accession>
<evidence type="ECO:0000256" key="5">
    <source>
        <dbReference type="ARBA" id="ARBA00022692"/>
    </source>
</evidence>
<keyword evidence="5 8" id="KW-0812">Transmembrane</keyword>
<protein>
    <submittedName>
        <fullName evidence="9">Outer membrane efflux protein</fullName>
    </submittedName>
</protein>
<gene>
    <name evidence="9" type="ORF">MFFC18_26560</name>
</gene>
<dbReference type="GO" id="GO:1990281">
    <property type="term" value="C:efflux pump complex"/>
    <property type="evidence" value="ECO:0007669"/>
    <property type="project" value="TreeGrafter"/>
</dbReference>
<evidence type="ECO:0000256" key="3">
    <source>
        <dbReference type="ARBA" id="ARBA00022448"/>
    </source>
</evidence>
<dbReference type="SUPFAM" id="SSF56954">
    <property type="entry name" value="Outer membrane efflux proteins (OEP)"/>
    <property type="match status" value="1"/>
</dbReference>
<evidence type="ECO:0000256" key="6">
    <source>
        <dbReference type="ARBA" id="ARBA00023136"/>
    </source>
</evidence>
<dbReference type="GO" id="GO:0009279">
    <property type="term" value="C:cell outer membrane"/>
    <property type="evidence" value="ECO:0007669"/>
    <property type="project" value="UniProtKB-SubCell"/>
</dbReference>
<keyword evidence="10" id="KW-1185">Reference proteome</keyword>
<dbReference type="GO" id="GO:0015288">
    <property type="term" value="F:porin activity"/>
    <property type="evidence" value="ECO:0007669"/>
    <property type="project" value="TreeGrafter"/>
</dbReference>
<proteinExistence type="inferred from homology"/>
<dbReference type="InterPro" id="IPR003423">
    <property type="entry name" value="OMP_efflux"/>
</dbReference>
<keyword evidence="4" id="KW-1134">Transmembrane beta strand</keyword>
<feature type="transmembrane region" description="Helical" evidence="8">
    <location>
        <begin position="12"/>
        <end position="31"/>
    </location>
</feature>
<sequence length="638" mass="70846">METVKHALDRLFSTGSLPAIAILIVVVSSGLQSANLDAQEQDFRSFNASHVFDQLDAQSASIQVDMSPSWWDEHVAKSFRSQEALPADIHTLLYLALQHSNNIKVAKRDPLIRETAVQEADSNFDWVRYLNTAWNDTSEPIGNTLTAGGTASRFNDNLFQFTGGARRLTRYGGILDISQRFGWQDNNSQFLVPDNQATGQFTVSYTHPLLRGRGQAYNNSLVFLAQVDAQVAEREFLAVLQDELLEVTRAYWSLYLERAVLSHLMRLYLETQQIFKTLEARRDVDTQGTQLVTAASALENRRADLIRARTAVVNAETRLRGLINAPELGNSDEAELIPAEPPALHFYQTALHTEIQSAIQNRPEIQAAIQQVKAGATRLGVAEHELLPALNLVTQAYANGLRGDSDFGGAFGDQFTRGRPSYSIGLQYELPVGNRLAKARLCRRKHELARLQDEYARALEAVKTEVDIAVRELNTSYMETGAKRRALAAAEAEANTIEQRWRRIVDGDGSAGLNLESLLRAQERVTEAERDYVNSVLTYNLSMINLKRANGTLLQSQNVSITKSCQDGCRDIHLSKGEVSDALSRMEEFRTYEVVDDPVAAGVDMVDGFVAEPSVSEGVTEAIEANSLQVEPATQYQQ</sequence>
<evidence type="ECO:0000256" key="2">
    <source>
        <dbReference type="ARBA" id="ARBA00007613"/>
    </source>
</evidence>
<dbReference type="InterPro" id="IPR051906">
    <property type="entry name" value="TolC-like"/>
</dbReference>
<dbReference type="AlphaFoldDB" id="A0A5B9PJU5"/>
<dbReference type="EMBL" id="CP042912">
    <property type="protein sequence ID" value="QEG22773.1"/>
    <property type="molecule type" value="Genomic_DNA"/>
</dbReference>